<feature type="region of interest" description="Disordered" evidence="4">
    <location>
        <begin position="2386"/>
        <end position="2407"/>
    </location>
</feature>
<feature type="compositionally biased region" description="Basic and acidic residues" evidence="4">
    <location>
        <begin position="1320"/>
        <end position="1331"/>
    </location>
</feature>
<dbReference type="Pfam" id="PF13193">
    <property type="entry name" value="AMP-binding_C"/>
    <property type="match status" value="3"/>
</dbReference>
<sequence length="3518" mass="372406">MTEQSAVGLPLTPAQESLWFAHQSRPLDAGFLIAEYVDIEGELDLTTLRRAVASVARETEALRTTITDAPDGGTAGQRVHDGMALDVPLVDLSASANGEADAHRAMLQDLATPVDVTRGPVTALVLYRLSTSRHLLYLRTHHLVLDGYGAAAALGRIATTYGLLATGEEVTAEPLPLEPLVADARQYARSAEYAEDGAYWRESLAGAPHAERLTDRTGPPGTEVLRRSVALDPARWRRLREGARQGRVAWPALFVAGTAAYTHRMRGAHDLLLGMPVTGRRSRIARRTPGMTSQIVPLRLRLDPAVPVRDLLRQVTTAMRGALRHQRFPVEELRRELGLGRGDSLVGPAVNMLAFDENLRFGPATGTLHNLSLGPVEDLTLAVHPAPGGAGARVDVLANAALYDGTSAAGHLERILRLTEEFAADPDRPLSALELTGPEERDRVLALGTGPRERSRIPAPRTDAPVDGGVDGRPGPATAPTEHAGSTEHADVPEPTLPEVLARLARETPDARAVDDGTRGLTFAELDRAVDAAASALRADGAGPGTTVAVALPRSVDTVVAPLAVLRSGAVYLPVDVTYPAERIAHLLADAAPVVLLCAPGGPVAGMAPAGTAVRSLSRSGTTAPGAPFDVPRAEDAAYLFYTSGSTGRPKGVLVEHRSISNLLAHHRRESHASAESAGGRRLRVALTASTSFDASWDPLLWMLGGHHLHIADDTTRRDPEALVAFLRAERIDVIETTPSFLGQLLAAGLTAETPTADGADGAPVHRPTVIALGGEPVGDELWQRLSSQPGLLAYNFYGPTETTVDAVTARVRGTDPVIGRPVRGARAYVLDTALRLLPYGATGELYLAGEGVARGYTGRPGPTADRFLADPFGEPGARMYRTGDLARWHENGSLEFAGRSDTQIKIRGQRVETGEIEAALAALPGIAQAAVALHADGPAGETLAAYLVPTPDEAGDGVRRDRRRVRDALAASLPAYMVPAAYAATDRLPLTPNGKLDTAALPRATAVSTGPKSPPRTATERAVCAAVADLLGLADVGRDDDFFSLGGHSLLATGLLADLAGRTGVRLPVRALFEAPTVAGLAARVDAGRRSAGPENPPGGRAVAERPARLPLSAAQHRLWLLEHMGEGGDRYHIPVAVRLDGDLDVPALRAAFSDLLARHESLRTVYPQDAEGPHQVVLPAGGCGVELRTAPVLPDARPEDVPAPRFELAERPPVHAVLVPTAEPAGDGPGSHLLLLTLHHIVTDGWSMGPLVHDLCAAYRARTGGHAPRWQPLPAQYADYALRQRARLGDREDPGSLAARQLAASRAALEGLPPELPLPHDRPRPERATARGGRVPVRLDAADHRALGALAREAGVSPFMVLHGVLATLLHRLGGGDDIVVGTPVAGRDEEEFHDVVGFFVNTLVLRVGVGGDPAFRELLDRVRETDLSAYGRQDVPFEQLVEALAPPRSLSRHPLFQVMLALNNTPAPRLDLPGVHAEPLRSGRTTAKFDLTWDFTETHDAHGRPDGLTGEVEYSAELFDESTVRRFAGHFVRLLRSVLRSPDARLGALGMLTEDQRLAALDTGARDDSAERGDELVHSVCDVLETQAAVTPDRTAVAEGRRTVSFGELATGLRDTARLLAAAGVRPGDRVAVALPRSARQIAAVFGVLRAGAVYVPLDPAHPAARNARILESARPALLLTERERAAALPASRTPTLYLDEAPDAAPAAEALPADGPRGADPAYVLYTSGSTGRPKGVVVEHRALANLLRHHGRHLIEPAERANNGRPLRVALTAAATFDASWDPLLWMVAGHELHLVDDASRHDPEALVRILHERRIDVLETTPSFLEQLRVCGLFAPGRPWPRVVALGGEPVHEKLWRELAELSGVSVWNLYGPTETTVDSVIAPVTAGTGPAIGHAVTGMRARVLDSRLGPTPPGVTGELYLAGAGVARGYDGATGLTADRFLADPYGPAGSRMYRTGDLVRRRPDHSLVFVGRTDSQVKVRGFRVETGEVEAALTAHPAVRRAVVTVRQAEGGGRLVAWAVPETGARPTPAGLRAFLGDRLPAYMTPSHLALVPEIPLTAHGKTDFGRLPDPAPALAEQGERPRTPQEEILCALFAECLGTDSVGRDADFFALGGHSLLATRVVNRVRSAFGAEIPVRALFEDPTPAGLARHLDGAARGRPSLHARADRPAELPLSFAQRRLWFLNRMRPDDASYNLPMAVSLCGRLDVAALHGALGDVVARHESLRTVFREAADRSGTPVQRVLSPGAARPALTVTPSTPDQVAGLLREAARAGFDLGGDLPLRAELLRTGADEHVLLLTVHHIAADGWSMGPLAQDLAAAYAARVAGRAPDWTPLPVQYADYALWQRDLLGGHDDPDSVYARQLAYWRGALADAPTETALPADRPRPDAGSGLGGSVPLPLSGSDGRRLAELARREGASTFMALHAVLAALLDRYGAGDDVVVGSPVAGRTDEALAGLVGFFVNTLALRVRTDGDPDFRALLERARETDLAAYAHQDLPFESLVEHLAPPRSPARHPLFQVMLSLNNAGRPALDLPGLHAEVRGVDTDAAKFDLSFSFSEQSGDGELTGQLEFARDLFDTATAQDLADSFVALLRLVVADPDSPLSRHDPLDASRLAGPLGHGDGPQAAPRHPTVVAGFAATAAAARSSDIAVRCGAQALSFAELARDGARLAHLLRGRGVDADRTVAVLLPRSTGSLTALLGVLAAGGAYAPLDDALPPARVAAVLSDARPAVVLATAATADRIPDGPWQTVLLDSPGTWAELAALPAEFPDGAAPGPRDAAYVVHTSGSTGRPKGVVVEHRSLAQLAEHHRRTLFDPARAATGRHRLRVALTASLSFDAAWDPVLWMLDGHELLVVDNDTRRDPAALVRAVREERVDVLETTPSHAAALLDAGLCAEGSPGHRPAVLALGGEDVPPGLWRRLREVPGLTVWNLYGPTEATVDTLYARLDRGDRPELGEPVAGTSCYVLDRLLRPAAPNTTGELYLAGASLARGYLGRPAETAARFVPDPFGPPGGRMYRTGDLVRRTADGRLEFRGRADGQVKVRGFRVEPGEIVTALEAQPGVRRAAVALRPVGSGAAHGTEQLVAYVVPGDGPGASGGPAAPDRDALRAALAAELPGYMVPAAFVVLDALPLTASGKLDAGALPAPRGEHLAHAAGRAPSGPREDLLCALFAETLDVERCWSDDDFFTLGGHSLLAARLLARVREATGVELGIRELFEAPTPAGLAAALTAREASSGTGTGPGADLACLLPLRSGGSLPPLFCVHPAGGLAWPYAGLLQHVADRPVYGLQTPNLDGTEHFPDSIEAMAAYYVDQLRTVQPHGPYRLLGWSFGGNVVQEIAVRLQEAGEEVALLSIMDAFPVPPADGLEDAGHDVVFRALLTALGVDLSAWDADAPLDAAVVRDALRESGSPLGALEPAAIETMVGNFADQARLMRRHVPRTFRGDVLFFRATEEDPASGLVPSLWDPYVDGALVVHDVPCGHAQMLRPDARAVVGPVLDAALRAT</sequence>
<evidence type="ECO:0000256" key="3">
    <source>
        <dbReference type="ARBA" id="ARBA00022553"/>
    </source>
</evidence>
<dbReference type="Pfam" id="PF00550">
    <property type="entry name" value="PP-binding"/>
    <property type="match status" value="3"/>
</dbReference>
<dbReference type="Pfam" id="PF00975">
    <property type="entry name" value="Thioesterase"/>
    <property type="match status" value="1"/>
</dbReference>
<dbReference type="CDD" id="cd05930">
    <property type="entry name" value="A_NRPS"/>
    <property type="match status" value="3"/>
</dbReference>
<dbReference type="InterPro" id="IPR001242">
    <property type="entry name" value="Condensation_dom"/>
</dbReference>
<dbReference type="NCBIfam" id="TIGR01733">
    <property type="entry name" value="AA-adenyl-dom"/>
    <property type="match status" value="3"/>
</dbReference>
<dbReference type="InterPro" id="IPR010071">
    <property type="entry name" value="AA_adenyl_dom"/>
</dbReference>
<feature type="region of interest" description="Disordered" evidence="4">
    <location>
        <begin position="1089"/>
        <end position="1108"/>
    </location>
</feature>
<dbReference type="InterPro" id="IPR045851">
    <property type="entry name" value="AMP-bd_C_sf"/>
</dbReference>
<dbReference type="InterPro" id="IPR023213">
    <property type="entry name" value="CAT-like_dom_sf"/>
</dbReference>
<keyword evidence="2" id="KW-0596">Phosphopantetheine</keyword>
<dbReference type="Gene3D" id="3.40.50.980">
    <property type="match status" value="6"/>
</dbReference>
<feature type="domain" description="Carrier" evidence="5">
    <location>
        <begin position="2089"/>
        <end position="2164"/>
    </location>
</feature>
<proteinExistence type="predicted"/>
<gene>
    <name evidence="6" type="ORF">KVH32_14860</name>
</gene>
<comment type="caution">
    <text evidence="6">The sequence shown here is derived from an EMBL/GenBank/DDBJ whole genome shotgun (WGS) entry which is preliminary data.</text>
</comment>
<keyword evidence="7" id="KW-1185">Reference proteome</keyword>
<dbReference type="PROSITE" id="PS50075">
    <property type="entry name" value="CARRIER"/>
    <property type="match status" value="3"/>
</dbReference>
<feature type="region of interest" description="Disordered" evidence="4">
    <location>
        <begin position="447"/>
        <end position="495"/>
    </location>
</feature>
<dbReference type="PANTHER" id="PTHR45527">
    <property type="entry name" value="NONRIBOSOMAL PEPTIDE SYNTHETASE"/>
    <property type="match status" value="1"/>
</dbReference>
<dbReference type="Pfam" id="PF00668">
    <property type="entry name" value="Condensation"/>
    <property type="match status" value="3"/>
</dbReference>
<dbReference type="PROSITE" id="PS00012">
    <property type="entry name" value="PHOSPHOPANTETHEINE"/>
    <property type="match status" value="3"/>
</dbReference>
<dbReference type="InterPro" id="IPR009081">
    <property type="entry name" value="PP-bd_ACP"/>
</dbReference>
<evidence type="ECO:0000313" key="6">
    <source>
        <dbReference type="EMBL" id="MBZ6152434.1"/>
    </source>
</evidence>
<dbReference type="EMBL" id="JAHSTP010000004">
    <property type="protein sequence ID" value="MBZ6152434.1"/>
    <property type="molecule type" value="Genomic_DNA"/>
</dbReference>
<dbReference type="RefSeq" id="WP_224310266.1">
    <property type="nucleotide sequence ID" value="NZ_JAHSST010000023.1"/>
</dbReference>
<dbReference type="PANTHER" id="PTHR45527:SF1">
    <property type="entry name" value="FATTY ACID SYNTHASE"/>
    <property type="match status" value="1"/>
</dbReference>
<organism evidence="6 7">
    <name type="scientific">Streptomyces olivaceus</name>
    <dbReference type="NCBI Taxonomy" id="47716"/>
    <lineage>
        <taxon>Bacteria</taxon>
        <taxon>Bacillati</taxon>
        <taxon>Actinomycetota</taxon>
        <taxon>Actinomycetes</taxon>
        <taxon>Kitasatosporales</taxon>
        <taxon>Streptomycetaceae</taxon>
        <taxon>Streptomyces</taxon>
    </lineage>
</organism>
<name>A0ABS7W4E4_STROV</name>
<protein>
    <submittedName>
        <fullName evidence="6">Amino acid adenylation domain-containing protein</fullName>
    </submittedName>
</protein>
<keyword evidence="3" id="KW-0597">Phosphoprotein</keyword>
<dbReference type="Gene3D" id="3.30.559.10">
    <property type="entry name" value="Chloramphenicol acetyltransferase-like domain"/>
    <property type="match status" value="3"/>
</dbReference>
<dbReference type="SMART" id="SM00823">
    <property type="entry name" value="PKS_PP"/>
    <property type="match status" value="3"/>
</dbReference>
<dbReference type="Gene3D" id="1.10.1200.10">
    <property type="entry name" value="ACP-like"/>
    <property type="match status" value="2"/>
</dbReference>
<dbReference type="Gene3D" id="2.30.38.10">
    <property type="entry name" value="Luciferase, Domain 3"/>
    <property type="match status" value="3"/>
</dbReference>
<dbReference type="InterPro" id="IPR000873">
    <property type="entry name" value="AMP-dep_synth/lig_dom"/>
</dbReference>
<dbReference type="SUPFAM" id="SSF52777">
    <property type="entry name" value="CoA-dependent acyltransferases"/>
    <property type="match status" value="6"/>
</dbReference>
<feature type="compositionally biased region" description="Low complexity" evidence="4">
    <location>
        <begin position="463"/>
        <end position="476"/>
    </location>
</feature>
<feature type="region of interest" description="Disordered" evidence="4">
    <location>
        <begin position="2613"/>
        <end position="2638"/>
    </location>
</feature>
<reference evidence="6 7" key="1">
    <citation type="submission" date="2021-06" db="EMBL/GenBank/DDBJ databases">
        <title>Ecological speciation of a Streptomyces species isolated from different habitats and geographic origins.</title>
        <authorList>
            <person name="Wang J."/>
        </authorList>
    </citation>
    <scope>NUCLEOTIDE SEQUENCE [LARGE SCALE GENOMIC DNA]</scope>
    <source>
        <strain evidence="6 7">FXJ8.012</strain>
    </source>
</reference>
<dbReference type="Gene3D" id="3.30.300.30">
    <property type="match status" value="3"/>
</dbReference>
<dbReference type="SUPFAM" id="SSF56801">
    <property type="entry name" value="Acetyl-CoA synthetase-like"/>
    <property type="match status" value="3"/>
</dbReference>
<dbReference type="InterPro" id="IPR006162">
    <property type="entry name" value="Ppantetheine_attach_site"/>
</dbReference>
<dbReference type="Gene3D" id="3.30.559.30">
    <property type="entry name" value="Nonribosomal peptide synthetase, condensation domain"/>
    <property type="match status" value="3"/>
</dbReference>
<dbReference type="SUPFAM" id="SSF53474">
    <property type="entry name" value="alpha/beta-Hydrolases"/>
    <property type="match status" value="1"/>
</dbReference>
<dbReference type="SUPFAM" id="SSF47336">
    <property type="entry name" value="ACP-like"/>
    <property type="match status" value="3"/>
</dbReference>
<evidence type="ECO:0000256" key="4">
    <source>
        <dbReference type="SAM" id="MobiDB-lite"/>
    </source>
</evidence>
<dbReference type="Proteomes" id="UP000758701">
    <property type="component" value="Unassembled WGS sequence"/>
</dbReference>
<dbReference type="CDD" id="cd19540">
    <property type="entry name" value="LCL_NRPS-like"/>
    <property type="match status" value="2"/>
</dbReference>
<dbReference type="InterPro" id="IPR029058">
    <property type="entry name" value="AB_hydrolase_fold"/>
</dbReference>
<dbReference type="InterPro" id="IPR020845">
    <property type="entry name" value="AMP-binding_CS"/>
</dbReference>
<dbReference type="PROSITE" id="PS00455">
    <property type="entry name" value="AMP_BINDING"/>
    <property type="match status" value="3"/>
</dbReference>
<evidence type="ECO:0000256" key="2">
    <source>
        <dbReference type="ARBA" id="ARBA00022450"/>
    </source>
</evidence>
<feature type="region of interest" description="Disordered" evidence="4">
    <location>
        <begin position="1312"/>
        <end position="1335"/>
    </location>
</feature>
<evidence type="ECO:0000259" key="5">
    <source>
        <dbReference type="PROSITE" id="PS50075"/>
    </source>
</evidence>
<feature type="domain" description="Carrier" evidence="5">
    <location>
        <begin position="3171"/>
        <end position="3246"/>
    </location>
</feature>
<evidence type="ECO:0000256" key="1">
    <source>
        <dbReference type="ARBA" id="ARBA00001957"/>
    </source>
</evidence>
<comment type="cofactor">
    <cofactor evidence="1">
        <name>pantetheine 4'-phosphate</name>
        <dbReference type="ChEBI" id="CHEBI:47942"/>
    </cofactor>
</comment>
<feature type="domain" description="Carrier" evidence="5">
    <location>
        <begin position="1015"/>
        <end position="1090"/>
    </location>
</feature>
<dbReference type="Gene3D" id="3.40.50.1820">
    <property type="entry name" value="alpha/beta hydrolase"/>
    <property type="match status" value="1"/>
</dbReference>
<dbReference type="InterPro" id="IPR025110">
    <property type="entry name" value="AMP-bd_C"/>
</dbReference>
<dbReference type="InterPro" id="IPR020806">
    <property type="entry name" value="PKS_PP-bd"/>
</dbReference>
<dbReference type="InterPro" id="IPR001031">
    <property type="entry name" value="Thioesterase"/>
</dbReference>
<accession>A0ABS7W4E4</accession>
<dbReference type="InterPro" id="IPR036736">
    <property type="entry name" value="ACP-like_sf"/>
</dbReference>
<evidence type="ECO:0000313" key="7">
    <source>
        <dbReference type="Proteomes" id="UP000758701"/>
    </source>
</evidence>
<dbReference type="NCBIfam" id="NF003417">
    <property type="entry name" value="PRK04813.1"/>
    <property type="match status" value="3"/>
</dbReference>
<dbReference type="Pfam" id="PF00501">
    <property type="entry name" value="AMP-binding"/>
    <property type="match status" value="3"/>
</dbReference>